<dbReference type="STRING" id="317619.GCA_000332315_02809"/>
<evidence type="ECO:0000313" key="1">
    <source>
        <dbReference type="EMBL" id="KKI98507.1"/>
    </source>
</evidence>
<keyword evidence="2" id="KW-1185">Reference proteome</keyword>
<sequence>MKANYRADYPCSYRYDESEESVNKMYCTARLDATKETQIEMPKDCPYSIGDVLTKVIAGEYQSKRQRVLDLNKGEIWMSDDFNAPLSDEFWLGKE</sequence>
<proteinExistence type="predicted"/>
<comment type="caution">
    <text evidence="1">The sequence shown here is derived from an EMBL/GenBank/DDBJ whole genome shotgun (WGS) entry which is preliminary data.</text>
</comment>
<name>A0A0M2PTQ1_PROHO</name>
<gene>
    <name evidence="1" type="ORF">PROH_19045</name>
</gene>
<protein>
    <submittedName>
        <fullName evidence="1">Uncharacterized protein</fullName>
    </submittedName>
</protein>
<reference evidence="1" key="1">
    <citation type="submission" date="2012-04" db="EMBL/GenBank/DDBJ databases">
        <authorList>
            <person name="Borisov I.G."/>
            <person name="Ivanikova N.V."/>
            <person name="Pinevich A.V."/>
        </authorList>
    </citation>
    <scope>NUCLEOTIDE SEQUENCE</scope>
    <source>
        <strain evidence="1">CALU 1027</strain>
    </source>
</reference>
<dbReference type="AlphaFoldDB" id="A0A0M2PTQ1"/>
<accession>A0A0M2PTQ1</accession>
<dbReference type="EMBL" id="AJTX02000008">
    <property type="protein sequence ID" value="KKI98507.1"/>
    <property type="molecule type" value="Genomic_DNA"/>
</dbReference>
<dbReference type="Proteomes" id="UP000034681">
    <property type="component" value="Unassembled WGS sequence"/>
</dbReference>
<evidence type="ECO:0000313" key="2">
    <source>
        <dbReference type="Proteomes" id="UP000034681"/>
    </source>
</evidence>
<organism evidence="1 2">
    <name type="scientific">Prochlorothrix hollandica PCC 9006 = CALU 1027</name>
    <dbReference type="NCBI Taxonomy" id="317619"/>
    <lineage>
        <taxon>Bacteria</taxon>
        <taxon>Bacillati</taxon>
        <taxon>Cyanobacteriota</taxon>
        <taxon>Cyanophyceae</taxon>
        <taxon>Prochlorotrichales</taxon>
        <taxon>Prochlorotrichaceae</taxon>
        <taxon>Prochlorothrix</taxon>
    </lineage>
</organism>